<comment type="caution">
    <text evidence="1">The sequence shown here is derived from an EMBL/GenBank/DDBJ whole genome shotgun (WGS) entry which is preliminary data.</text>
</comment>
<evidence type="ECO:0000313" key="1">
    <source>
        <dbReference type="EMBL" id="KAH7523675.1"/>
    </source>
</evidence>
<dbReference type="AlphaFoldDB" id="A0A978V6Z0"/>
<accession>A0A978V6Z0</accession>
<evidence type="ECO:0000313" key="2">
    <source>
        <dbReference type="Proteomes" id="UP000813462"/>
    </source>
</evidence>
<protein>
    <submittedName>
        <fullName evidence="1">Uncharacterized protein</fullName>
    </submittedName>
</protein>
<reference evidence="1" key="1">
    <citation type="journal article" date="2021" name="Front. Plant Sci.">
        <title>Chromosome-Scale Genome Assembly for Chinese Sour Jujube and Insights Into Its Genome Evolution and Domestication Signature.</title>
        <authorList>
            <person name="Shen L.-Y."/>
            <person name="Luo H."/>
            <person name="Wang X.-L."/>
            <person name="Wang X.-M."/>
            <person name="Qiu X.-J."/>
            <person name="Liu H."/>
            <person name="Zhou S.-S."/>
            <person name="Jia K.-H."/>
            <person name="Nie S."/>
            <person name="Bao Y.-T."/>
            <person name="Zhang R.-G."/>
            <person name="Yun Q.-Z."/>
            <person name="Chai Y.-H."/>
            <person name="Lu J.-Y."/>
            <person name="Li Y."/>
            <person name="Zhao S.-W."/>
            <person name="Mao J.-F."/>
            <person name="Jia S.-G."/>
            <person name="Mao Y.-M."/>
        </authorList>
    </citation>
    <scope>NUCLEOTIDE SEQUENCE</scope>
    <source>
        <strain evidence="1">AT0</strain>
        <tissue evidence="1">Leaf</tissue>
    </source>
</reference>
<dbReference type="Proteomes" id="UP000813462">
    <property type="component" value="Unassembled WGS sequence"/>
</dbReference>
<dbReference type="EMBL" id="JAEACU010000006">
    <property type="protein sequence ID" value="KAH7523675.1"/>
    <property type="molecule type" value="Genomic_DNA"/>
</dbReference>
<sequence>MDVYSYGIVVLEMLIGKGPTTDIQAVDETEKTENRGLVSWVRENMPHILALFVLTEVGLSVVPSGGKGSSDGIESSLEKIMDPSMEGAYDMMTMAKLLVAAMKCVEEEKVLGGPTMVKSLRCFKIIISRMKHAF</sequence>
<dbReference type="Gene3D" id="1.10.510.10">
    <property type="entry name" value="Transferase(Phosphotransferase) domain 1"/>
    <property type="match status" value="1"/>
</dbReference>
<name>A0A978V6Z0_ZIZJJ</name>
<gene>
    <name evidence="1" type="ORF">FEM48_Zijuj06G0037000</name>
</gene>
<dbReference type="InterPro" id="IPR011009">
    <property type="entry name" value="Kinase-like_dom_sf"/>
</dbReference>
<dbReference type="SUPFAM" id="SSF56112">
    <property type="entry name" value="Protein kinase-like (PK-like)"/>
    <property type="match status" value="1"/>
</dbReference>
<proteinExistence type="predicted"/>
<organism evidence="1 2">
    <name type="scientific">Ziziphus jujuba var. spinosa</name>
    <dbReference type="NCBI Taxonomy" id="714518"/>
    <lineage>
        <taxon>Eukaryota</taxon>
        <taxon>Viridiplantae</taxon>
        <taxon>Streptophyta</taxon>
        <taxon>Embryophyta</taxon>
        <taxon>Tracheophyta</taxon>
        <taxon>Spermatophyta</taxon>
        <taxon>Magnoliopsida</taxon>
        <taxon>eudicotyledons</taxon>
        <taxon>Gunneridae</taxon>
        <taxon>Pentapetalae</taxon>
        <taxon>rosids</taxon>
        <taxon>fabids</taxon>
        <taxon>Rosales</taxon>
        <taxon>Rhamnaceae</taxon>
        <taxon>Paliureae</taxon>
        <taxon>Ziziphus</taxon>
    </lineage>
</organism>